<keyword evidence="1" id="KW-0812">Transmembrane</keyword>
<name>A0ABP1R6N4_9HEXA</name>
<dbReference type="Proteomes" id="UP001642540">
    <property type="component" value="Unassembled WGS sequence"/>
</dbReference>
<accession>A0ABP1R6N4</accession>
<feature type="transmembrane region" description="Helical" evidence="1">
    <location>
        <begin position="570"/>
        <end position="596"/>
    </location>
</feature>
<keyword evidence="1" id="KW-0472">Membrane</keyword>
<keyword evidence="3" id="KW-1185">Reference proteome</keyword>
<dbReference type="EMBL" id="CAXLJM020000065">
    <property type="protein sequence ID" value="CAL8121354.1"/>
    <property type="molecule type" value="Genomic_DNA"/>
</dbReference>
<proteinExistence type="predicted"/>
<reference evidence="2 3" key="1">
    <citation type="submission" date="2024-08" db="EMBL/GenBank/DDBJ databases">
        <authorList>
            <person name="Cucini C."/>
            <person name="Frati F."/>
        </authorList>
    </citation>
    <scope>NUCLEOTIDE SEQUENCE [LARGE SCALE GENOMIC DNA]</scope>
</reference>
<sequence length="640" mass="73932">MLPQKVYHGILVFQIIHEILATTLNIKITTNCVVHYVKEPTGHYANRPKDLLLTYPSNDSSITLSHTVHEINNFSFLPWNDTNSDDTYQDEADLNVSINVVKAIQNSGYGSSEEALFFIETSSLQEEDHVVNGFLNDLFYSEGPSFHAPIVFFTSTPSEVGSFCYFCPEKDKRIQKQHTQLFYSDLQMVSIIINSKGYGNSFYFFDIMRYATYSSGENCFLYYSPKRERTGIFGEHVNCNVPEAWEVSSMTQNLNISPTFNIDNIDVNREKWFVQVRFGEGIMLSLPNEYMQTRGVIQIVDHARLDALSCRELKTSRVINLSITSAFDKWSWGCLVMMIVLYGLTFQSIRMGFDILWTFFGQPLMCIKREFPLFILVFMVSLLSYIYQSVISSDSLQLTEYPEFFQLIKDGYKLSVPNVRPAVSVINSLRNSTIESMTKEIGVHPLSILSQDEYTSGNLDFFRNMSRLKHMVTILTHPHAITTIGKDMVAYMGDDLVCKVFRLSNHVELPHHFPFRFWSYLSQPFSKVMGHLFSEGFYTRLENLKDARTRNEYKDLRIVKSTTFSKPMPIALWSTIGVCLCIYITVSGCALIWWVFCWNWEKKSEIIGFLRQVKQKLHVKFTTSVTKVEDFKNLNDKQCK</sequence>
<gene>
    <name evidence="2" type="ORF">ODALV1_LOCUS19344</name>
</gene>
<organism evidence="2 3">
    <name type="scientific">Orchesella dallaii</name>
    <dbReference type="NCBI Taxonomy" id="48710"/>
    <lineage>
        <taxon>Eukaryota</taxon>
        <taxon>Metazoa</taxon>
        <taxon>Ecdysozoa</taxon>
        <taxon>Arthropoda</taxon>
        <taxon>Hexapoda</taxon>
        <taxon>Collembola</taxon>
        <taxon>Entomobryomorpha</taxon>
        <taxon>Entomobryoidea</taxon>
        <taxon>Orchesellidae</taxon>
        <taxon>Orchesellinae</taxon>
        <taxon>Orchesella</taxon>
    </lineage>
</organism>
<comment type="caution">
    <text evidence="2">The sequence shown here is derived from an EMBL/GenBank/DDBJ whole genome shotgun (WGS) entry which is preliminary data.</text>
</comment>
<protein>
    <submittedName>
        <fullName evidence="2">Uncharacterized protein</fullName>
    </submittedName>
</protein>
<keyword evidence="1" id="KW-1133">Transmembrane helix</keyword>
<evidence type="ECO:0000313" key="3">
    <source>
        <dbReference type="Proteomes" id="UP001642540"/>
    </source>
</evidence>
<evidence type="ECO:0000256" key="1">
    <source>
        <dbReference type="SAM" id="Phobius"/>
    </source>
</evidence>
<evidence type="ECO:0000313" key="2">
    <source>
        <dbReference type="EMBL" id="CAL8121354.1"/>
    </source>
</evidence>